<comment type="subcellular location">
    <subcellularLocation>
        <location evidence="1">Membrane</location>
        <topology evidence="1">Multi-pass membrane protein</topology>
    </subcellularLocation>
</comment>
<proteinExistence type="predicted"/>
<keyword evidence="5" id="KW-0472">Membrane</keyword>
<protein>
    <submittedName>
        <fullName evidence="6">Uncharacterized protein</fullName>
    </submittedName>
</protein>
<dbReference type="AlphaFoldDB" id="A0A8T2ZLZ8"/>
<evidence type="ECO:0000313" key="7">
    <source>
        <dbReference type="Proteomes" id="UP000807159"/>
    </source>
</evidence>
<evidence type="ECO:0000256" key="5">
    <source>
        <dbReference type="ARBA" id="ARBA00023136"/>
    </source>
</evidence>
<keyword evidence="4" id="KW-1133">Transmembrane helix</keyword>
<reference evidence="6" key="1">
    <citation type="journal article" date="2021" name="J. Hered.">
        <title>Genome Assembly of Salicaceae Populus deltoides (Eastern Cottonwood) I-69 Based on Nanopore Sequencing and Hi-C Technologies.</title>
        <authorList>
            <person name="Bai S."/>
            <person name="Wu H."/>
            <person name="Zhang J."/>
            <person name="Pan Z."/>
            <person name="Zhao W."/>
            <person name="Li Z."/>
            <person name="Tong C."/>
        </authorList>
    </citation>
    <scope>NUCLEOTIDE SEQUENCE</scope>
    <source>
        <tissue evidence="6">Leaf</tissue>
    </source>
</reference>
<dbReference type="PANTHER" id="PTHR31585:SF7">
    <property type="entry name" value="FOLATE-BIOPTERIN TRANSPORTER 4-RELATED"/>
    <property type="match status" value="1"/>
</dbReference>
<evidence type="ECO:0000256" key="4">
    <source>
        <dbReference type="ARBA" id="ARBA00022989"/>
    </source>
</evidence>
<evidence type="ECO:0000256" key="3">
    <source>
        <dbReference type="ARBA" id="ARBA00022692"/>
    </source>
</evidence>
<keyword evidence="7" id="KW-1185">Reference proteome</keyword>
<organism evidence="6 7">
    <name type="scientific">Populus deltoides</name>
    <name type="common">Eastern poplar</name>
    <name type="synonym">Eastern cottonwood</name>
    <dbReference type="NCBI Taxonomy" id="3696"/>
    <lineage>
        <taxon>Eukaryota</taxon>
        <taxon>Viridiplantae</taxon>
        <taxon>Streptophyta</taxon>
        <taxon>Embryophyta</taxon>
        <taxon>Tracheophyta</taxon>
        <taxon>Spermatophyta</taxon>
        <taxon>Magnoliopsida</taxon>
        <taxon>eudicotyledons</taxon>
        <taxon>Gunneridae</taxon>
        <taxon>Pentapetalae</taxon>
        <taxon>rosids</taxon>
        <taxon>fabids</taxon>
        <taxon>Malpighiales</taxon>
        <taxon>Salicaceae</taxon>
        <taxon>Saliceae</taxon>
        <taxon>Populus</taxon>
    </lineage>
</organism>
<evidence type="ECO:0000256" key="2">
    <source>
        <dbReference type="ARBA" id="ARBA00022448"/>
    </source>
</evidence>
<dbReference type="PANTHER" id="PTHR31585">
    <property type="entry name" value="FOLATE-BIOPTERIN TRANSPORTER 1, CHLOROPLASTIC"/>
    <property type="match status" value="1"/>
</dbReference>
<dbReference type="Pfam" id="PF03092">
    <property type="entry name" value="BT1"/>
    <property type="match status" value="1"/>
</dbReference>
<gene>
    <name evidence="6" type="ORF">H0E87_000299</name>
</gene>
<name>A0A8T2ZLZ8_POPDE</name>
<keyword evidence="3" id="KW-0812">Transmembrane</keyword>
<dbReference type="GO" id="GO:0016020">
    <property type="term" value="C:membrane"/>
    <property type="evidence" value="ECO:0007669"/>
    <property type="project" value="UniProtKB-SubCell"/>
</dbReference>
<keyword evidence="2" id="KW-0813">Transport</keyword>
<dbReference type="InterPro" id="IPR039309">
    <property type="entry name" value="BT1"/>
</dbReference>
<evidence type="ECO:0000256" key="1">
    <source>
        <dbReference type="ARBA" id="ARBA00004141"/>
    </source>
</evidence>
<comment type="caution">
    <text evidence="6">The sequence shown here is derived from an EMBL/GenBank/DDBJ whole genome shotgun (WGS) entry which is preliminary data.</text>
</comment>
<accession>A0A8T2ZLZ8</accession>
<dbReference type="Proteomes" id="UP000807159">
    <property type="component" value="Chromosome 1"/>
</dbReference>
<sequence>MALGGIWGSLLGGHTLNNLPIDKIFLRFSVLPAMQLLSCGLVGENSADSKFYPESANSSDSHPVNGNGSISDEDSILLKRSNTNQTNDLVFPSTGYCSKPLNSHVLLPDRGLELGCILFGDCTVVGWWAHIGLSLLTLLDIILVSRVNLACRISDKIIISGSARADAINQFKCVHVHAIPHLILTVMPPGIEGTLFARFSIFDTKRSRRDISRG</sequence>
<evidence type="ECO:0000313" key="6">
    <source>
        <dbReference type="EMBL" id="KAH8518395.1"/>
    </source>
</evidence>
<dbReference type="EMBL" id="JACEGQ020000001">
    <property type="protein sequence ID" value="KAH8518395.1"/>
    <property type="molecule type" value="Genomic_DNA"/>
</dbReference>